<accession>A0ABV2BYH2</accession>
<organism evidence="1 2">
    <name type="scientific">Aliikangiella maris</name>
    <dbReference type="NCBI Taxonomy" id="3162458"/>
    <lineage>
        <taxon>Bacteria</taxon>
        <taxon>Pseudomonadati</taxon>
        <taxon>Pseudomonadota</taxon>
        <taxon>Gammaproteobacteria</taxon>
        <taxon>Oceanospirillales</taxon>
        <taxon>Pleioneaceae</taxon>
        <taxon>Aliikangiella</taxon>
    </lineage>
</organism>
<protein>
    <submittedName>
        <fullName evidence="1">Uncharacterized protein</fullName>
    </submittedName>
</protein>
<keyword evidence="2" id="KW-1185">Reference proteome</keyword>
<gene>
    <name evidence="1" type="ORF">ABVT43_17605</name>
</gene>
<comment type="caution">
    <text evidence="1">The sequence shown here is derived from an EMBL/GenBank/DDBJ whole genome shotgun (WGS) entry which is preliminary data.</text>
</comment>
<proteinExistence type="predicted"/>
<dbReference type="Proteomes" id="UP001548189">
    <property type="component" value="Unassembled WGS sequence"/>
</dbReference>
<evidence type="ECO:0000313" key="1">
    <source>
        <dbReference type="EMBL" id="MET1256963.1"/>
    </source>
</evidence>
<dbReference type="RefSeq" id="WP_353897546.1">
    <property type="nucleotide sequence ID" value="NZ_JBEVCJ010000031.1"/>
</dbReference>
<evidence type="ECO:0000313" key="2">
    <source>
        <dbReference type="Proteomes" id="UP001548189"/>
    </source>
</evidence>
<reference evidence="1 2" key="1">
    <citation type="submission" date="2024-06" db="EMBL/GenBank/DDBJ databases">
        <authorList>
            <person name="Li F."/>
        </authorList>
    </citation>
    <scope>NUCLEOTIDE SEQUENCE [LARGE SCALE GENOMIC DNA]</scope>
    <source>
        <strain evidence="1 2">GXAS 311</strain>
    </source>
</reference>
<dbReference type="EMBL" id="JBEVCJ010000031">
    <property type="protein sequence ID" value="MET1256963.1"/>
    <property type="molecule type" value="Genomic_DNA"/>
</dbReference>
<sequence>MDIPLINVADLTKLVESGKKIHASAVAIDGVVDGYFLDVEIDSKDKKLVKIGGQNKRLSTYLSDKPRLFKRADALIKEAKKIGLTSVTFNLD</sequence>
<name>A0ABV2BYH2_9GAMM</name>